<organism evidence="1 2">
    <name type="scientific">Claveliimonas bilis</name>
    <dbReference type="NCBI Taxonomy" id="3028070"/>
    <lineage>
        <taxon>Bacteria</taxon>
        <taxon>Bacillati</taxon>
        <taxon>Bacillota</taxon>
        <taxon>Clostridia</taxon>
        <taxon>Lachnospirales</taxon>
        <taxon>Lachnospiraceae</taxon>
        <taxon>Claveliimonas</taxon>
    </lineage>
</organism>
<dbReference type="RefSeq" id="WP_230106435.1">
    <property type="nucleotide sequence ID" value="NZ_AP024845.1"/>
</dbReference>
<evidence type="ECO:0000313" key="1">
    <source>
        <dbReference type="EMBL" id="BDZ77198.1"/>
    </source>
</evidence>
<evidence type="ECO:0000313" key="2">
    <source>
        <dbReference type="Proteomes" id="UP001305815"/>
    </source>
</evidence>
<dbReference type="EMBL" id="AP027742">
    <property type="protein sequence ID" value="BDZ77198.1"/>
    <property type="molecule type" value="Genomic_DNA"/>
</dbReference>
<accession>A0ABM8I4L5</accession>
<name>A0ABM8I4L5_9FIRM</name>
<sequence>MRHDMRKSGSQEIISLEEYLDRRQKIKEKESKKEQRKTEKSPAWMWAELYV</sequence>
<dbReference type="Proteomes" id="UP001305815">
    <property type="component" value="Chromosome"/>
</dbReference>
<protein>
    <submittedName>
        <fullName evidence="1">Uncharacterized protein</fullName>
    </submittedName>
</protein>
<keyword evidence="2" id="KW-1185">Reference proteome</keyword>
<gene>
    <name evidence="1" type="ORF">Lac1_13810</name>
</gene>
<reference evidence="2" key="1">
    <citation type="journal article" date="2023" name="Int. J. Syst. Evol. Microbiol.">
        <title>Claveliimonas bilis gen. nov., sp. nov., deoxycholic acid-producing bacteria isolated from human faeces, and reclassification of Sellimonas monacensis Zenner et al. 2021 as Claveliimonas monacensis comb. nov.</title>
        <authorList>
            <person name="Hisatomi A."/>
            <person name="Kastawa N.W.E.P.G."/>
            <person name="Song I."/>
            <person name="Ohkuma M."/>
            <person name="Fukiya S."/>
            <person name="Sakamoto M."/>
        </authorList>
    </citation>
    <scope>NUCLEOTIDE SEQUENCE [LARGE SCALE GENOMIC DNA]</scope>
    <source>
        <strain evidence="2">12BBH14</strain>
    </source>
</reference>
<proteinExistence type="predicted"/>